<name>A0ABD3A150_9GENT</name>
<comment type="caution">
    <text evidence="3">The sequence shown here is derived from an EMBL/GenBank/DDBJ whole genome shotgun (WGS) entry which is preliminary data.</text>
</comment>
<evidence type="ECO:0000259" key="2">
    <source>
        <dbReference type="SMART" id="SM00835"/>
    </source>
</evidence>
<reference evidence="3 4" key="1">
    <citation type="submission" date="2024-11" db="EMBL/GenBank/DDBJ databases">
        <title>A near-complete genome assembly of Cinchona calisaya.</title>
        <authorList>
            <person name="Lian D.C."/>
            <person name="Zhao X.W."/>
            <person name="Wei L."/>
        </authorList>
    </citation>
    <scope>NUCLEOTIDE SEQUENCE [LARGE SCALE GENOMIC DNA]</scope>
    <source>
        <tissue evidence="3">Nenye</tissue>
    </source>
</reference>
<dbReference type="CDD" id="cd02245">
    <property type="entry name" value="cupin_7S_vicilin-like_C"/>
    <property type="match status" value="1"/>
</dbReference>
<evidence type="ECO:0000256" key="1">
    <source>
        <dbReference type="SAM" id="SignalP"/>
    </source>
</evidence>
<dbReference type="SUPFAM" id="SSF51182">
    <property type="entry name" value="RmlC-like cupins"/>
    <property type="match status" value="1"/>
</dbReference>
<proteinExistence type="predicted"/>
<dbReference type="InterPro" id="IPR050253">
    <property type="entry name" value="Seed_Storage-Functional"/>
</dbReference>
<feature type="chain" id="PRO_5044762865" description="Cupin type-1 domain-containing protein" evidence="1">
    <location>
        <begin position="26"/>
        <end position="446"/>
    </location>
</feature>
<accession>A0ABD3A150</accession>
<keyword evidence="1" id="KW-0732">Signal</keyword>
<feature type="domain" description="Cupin type-1" evidence="2">
    <location>
        <begin position="246"/>
        <end position="400"/>
    </location>
</feature>
<feature type="signal peptide" evidence="1">
    <location>
        <begin position="1"/>
        <end position="25"/>
    </location>
</feature>
<dbReference type="AlphaFoldDB" id="A0ABD3A150"/>
<organism evidence="3 4">
    <name type="scientific">Cinchona calisaya</name>
    <dbReference type="NCBI Taxonomy" id="153742"/>
    <lineage>
        <taxon>Eukaryota</taxon>
        <taxon>Viridiplantae</taxon>
        <taxon>Streptophyta</taxon>
        <taxon>Embryophyta</taxon>
        <taxon>Tracheophyta</taxon>
        <taxon>Spermatophyta</taxon>
        <taxon>Magnoliopsida</taxon>
        <taxon>eudicotyledons</taxon>
        <taxon>Gunneridae</taxon>
        <taxon>Pentapetalae</taxon>
        <taxon>asterids</taxon>
        <taxon>lamiids</taxon>
        <taxon>Gentianales</taxon>
        <taxon>Rubiaceae</taxon>
        <taxon>Cinchonoideae</taxon>
        <taxon>Cinchoneae</taxon>
        <taxon>Cinchona</taxon>
    </lineage>
</organism>
<dbReference type="PANTHER" id="PTHR31189:SF7">
    <property type="entry name" value="OS03G0197300 PROTEIN"/>
    <property type="match status" value="1"/>
</dbReference>
<dbReference type="CDD" id="cd02244">
    <property type="entry name" value="cupin_7S_vicilin-like_N"/>
    <property type="match status" value="1"/>
</dbReference>
<dbReference type="PANTHER" id="PTHR31189">
    <property type="entry name" value="OS03G0336100 PROTEIN-RELATED"/>
    <property type="match status" value="1"/>
</dbReference>
<dbReference type="InterPro" id="IPR006045">
    <property type="entry name" value="Cupin_1"/>
</dbReference>
<dbReference type="Proteomes" id="UP001630127">
    <property type="component" value="Unassembled WGS sequence"/>
</dbReference>
<feature type="domain" description="Cupin type-1" evidence="2">
    <location>
        <begin position="41"/>
        <end position="190"/>
    </location>
</feature>
<dbReference type="Pfam" id="PF00190">
    <property type="entry name" value="Cupin_1"/>
    <property type="match status" value="1"/>
</dbReference>
<dbReference type="InterPro" id="IPR011051">
    <property type="entry name" value="RmlC_Cupin_sf"/>
</dbReference>
<keyword evidence="4" id="KW-1185">Reference proteome</keyword>
<dbReference type="InterPro" id="IPR014710">
    <property type="entry name" value="RmlC-like_jellyroll"/>
</dbReference>
<sequence length="446" mass="50729">MCTKKLLFLWFCLCLIILCLHVTTAKEDEIVPSGTRHLLVKRAERQTFISTEFGQVSGASASDGNETFNVQFITLEPNSLFLPVMLHQDMVFYVHTGSGKLSYKDEHKRENVTLERGDVYRLESGTVFFIQSDLDPTRQKLRIYAIFGNVGEDLREPSEYGPYSSIRDLVLGFDEKVLKETFKVPDEVMEEIISGRKPEAIVHGLPSTKKTMQDKEIEFIESIFGSRSTFAIFETINKDKKKSNLFNIFHEKRDFENCNGWSTTVNQKKYSVLKNSRYGLFMVNLTHGGMMGPHWNPKATEIAIVLQGKGMVRVVCPNLPNQIHCKNERFEAEEGDVFVVPRFHPMAQMAFNNETFVFMGFSTSTKNNHPQYLAGKASVLRTLDKHILATSFGVNETTFDRLVNQQGESVILECTSTGTGQWPRMGKKNPEEVILTLSSKAWQTFP</sequence>
<protein>
    <recommendedName>
        <fullName evidence="2">Cupin type-1 domain-containing protein</fullName>
    </recommendedName>
</protein>
<dbReference type="SMART" id="SM00835">
    <property type="entry name" value="Cupin_1"/>
    <property type="match status" value="2"/>
</dbReference>
<dbReference type="Gene3D" id="2.60.120.10">
    <property type="entry name" value="Jelly Rolls"/>
    <property type="match status" value="2"/>
</dbReference>
<evidence type="ECO:0000313" key="4">
    <source>
        <dbReference type="Proteomes" id="UP001630127"/>
    </source>
</evidence>
<gene>
    <name evidence="3" type="ORF">ACH5RR_013786</name>
</gene>
<evidence type="ECO:0000313" key="3">
    <source>
        <dbReference type="EMBL" id="KAL3525414.1"/>
    </source>
</evidence>
<dbReference type="EMBL" id="JBJUIK010000006">
    <property type="protein sequence ID" value="KAL3525414.1"/>
    <property type="molecule type" value="Genomic_DNA"/>
</dbReference>